<feature type="signal peptide" evidence="1">
    <location>
        <begin position="1"/>
        <end position="23"/>
    </location>
</feature>
<dbReference type="Gene3D" id="1.25.40.10">
    <property type="entry name" value="Tetratricopeptide repeat domain"/>
    <property type="match status" value="1"/>
</dbReference>
<dbReference type="InterPro" id="IPR006597">
    <property type="entry name" value="Sel1-like"/>
</dbReference>
<dbReference type="EMBL" id="CP090569">
    <property type="protein sequence ID" value="USF87299.1"/>
    <property type="molecule type" value="Genomic_DNA"/>
</dbReference>
<proteinExistence type="predicted"/>
<keyword evidence="1" id="KW-0732">Signal</keyword>
<feature type="chain" id="PRO_5039940466" evidence="1">
    <location>
        <begin position="24"/>
        <end position="137"/>
    </location>
</feature>
<dbReference type="RefSeq" id="WP_006474508.1">
    <property type="nucleotide sequence ID" value="NZ_CP090569.1"/>
</dbReference>
<dbReference type="PANTHER" id="PTHR43628:SF1">
    <property type="entry name" value="CHITIN SYNTHASE REGULATORY FACTOR 2-RELATED"/>
    <property type="match status" value="1"/>
</dbReference>
<dbReference type="Proteomes" id="UP001056649">
    <property type="component" value="Chromosome"/>
</dbReference>
<evidence type="ECO:0000313" key="2">
    <source>
        <dbReference type="EMBL" id="USF87299.1"/>
    </source>
</evidence>
<evidence type="ECO:0000313" key="3">
    <source>
        <dbReference type="Proteomes" id="UP001056649"/>
    </source>
</evidence>
<protein>
    <submittedName>
        <fullName evidence="2">Sel1 repeat family protein</fullName>
    </submittedName>
</protein>
<organism evidence="2 3">
    <name type="scientific">Candidatus Endoriftia persephonae</name>
    <dbReference type="NCBI Taxonomy" id="393765"/>
    <lineage>
        <taxon>Bacteria</taxon>
        <taxon>Pseudomonadati</taxon>
        <taxon>Pseudomonadota</taxon>
        <taxon>Gammaproteobacteria</taxon>
        <taxon>Chromatiales</taxon>
        <taxon>Sedimenticolaceae</taxon>
        <taxon>Candidatus Endoriftia</taxon>
    </lineage>
</organism>
<dbReference type="KEGG" id="eps:L0Y14_14365"/>
<dbReference type="SUPFAM" id="SSF81901">
    <property type="entry name" value="HCP-like"/>
    <property type="match status" value="1"/>
</dbReference>
<dbReference type="PANTHER" id="PTHR43628">
    <property type="entry name" value="ACTIVATOR OF C KINASE PROTEIN 1-RELATED"/>
    <property type="match status" value="1"/>
</dbReference>
<reference evidence="2" key="1">
    <citation type="journal article" date="2022" name="Mol. Ecol. Resour.">
        <title>The complete and closed genome of the facultative generalist Candidatus Endoriftia persephone from deep-sea hydrothermal vents.</title>
        <authorList>
            <person name="de Oliveira A.L."/>
            <person name="Srivastava A."/>
            <person name="Espada-Hinojosa S."/>
            <person name="Bright M."/>
        </authorList>
    </citation>
    <scope>NUCLEOTIDE SEQUENCE</scope>
    <source>
        <strain evidence="2">Tica-EPR-9o50.N</strain>
    </source>
</reference>
<dbReference type="InterPro" id="IPR011990">
    <property type="entry name" value="TPR-like_helical_dom_sf"/>
</dbReference>
<evidence type="ECO:0000256" key="1">
    <source>
        <dbReference type="SAM" id="SignalP"/>
    </source>
</evidence>
<gene>
    <name evidence="2" type="ORF">L0Y14_14365</name>
</gene>
<accession>A0A9J6ZWV9</accession>
<dbReference type="Pfam" id="PF08238">
    <property type="entry name" value="Sel1"/>
    <property type="match status" value="2"/>
</dbReference>
<sequence>MLKRTAVFLMLLVLVLVPLGAAAEQDAFDEAEAALLAGDYDKAFRKYLRLARDGSPKAQYELGLLYLHGKGVRKKVDRGVEWLKEAANNGSYLAANELGNMYISGKDVLRDEKQAIHWLQQAEKINESTNEADVECE</sequence>
<dbReference type="SMART" id="SM00671">
    <property type="entry name" value="SEL1"/>
    <property type="match status" value="2"/>
</dbReference>
<dbReference type="InterPro" id="IPR052945">
    <property type="entry name" value="Mitotic_Regulator"/>
</dbReference>
<name>A0A9J6ZWV9_9GAMM</name>
<keyword evidence="3" id="KW-1185">Reference proteome</keyword>
<dbReference type="AlphaFoldDB" id="A0A9J6ZWV9"/>